<dbReference type="InterPro" id="IPR042098">
    <property type="entry name" value="TauD-like_sf"/>
</dbReference>
<protein>
    <recommendedName>
        <fullName evidence="2">TauD/TfdA-like domain-containing protein</fullName>
    </recommendedName>
</protein>
<feature type="domain" description="TauD/TfdA-like" evidence="2">
    <location>
        <begin position="7"/>
        <end position="154"/>
    </location>
</feature>
<sequence>MKKKKIRYIRNLSHEKNSPYLTWQETFKTKSEEKAEKVMLRENMDWEWQSNGDLSLWNTASATTQHPVTKEEIWFNQVTAAHSSYYKDMSINVSNQHLPANQFPLHTCYGDGEEITDEEVDEIRSATWSNAMSLKLQPGDVLSLDNLLALHSRMS</sequence>
<dbReference type="PANTHER" id="PTHR10696:SF21">
    <property type="entry name" value="TAUD_TFDA-LIKE DOMAIN-CONTAINING PROTEIN"/>
    <property type="match status" value="1"/>
</dbReference>
<proteinExistence type="predicted"/>
<dbReference type="InterPro" id="IPR050411">
    <property type="entry name" value="AlphaKG_dependent_hydroxylases"/>
</dbReference>
<evidence type="ECO:0000256" key="1">
    <source>
        <dbReference type="ARBA" id="ARBA00023002"/>
    </source>
</evidence>
<dbReference type="Pfam" id="PF02668">
    <property type="entry name" value="TauD"/>
    <property type="match status" value="1"/>
</dbReference>
<dbReference type="Gene3D" id="3.60.130.10">
    <property type="entry name" value="Clavaminate synthase-like"/>
    <property type="match status" value="1"/>
</dbReference>
<dbReference type="GO" id="GO:0016491">
    <property type="term" value="F:oxidoreductase activity"/>
    <property type="evidence" value="ECO:0007669"/>
    <property type="project" value="UniProtKB-KW"/>
</dbReference>
<dbReference type="SUPFAM" id="SSF51197">
    <property type="entry name" value="Clavaminate synthase-like"/>
    <property type="match status" value="1"/>
</dbReference>
<keyword evidence="1" id="KW-0560">Oxidoreductase</keyword>
<accession>A0A7M5WVM9</accession>
<dbReference type="Proteomes" id="UP000594262">
    <property type="component" value="Unplaced"/>
</dbReference>
<evidence type="ECO:0000313" key="4">
    <source>
        <dbReference type="Proteomes" id="UP000594262"/>
    </source>
</evidence>
<evidence type="ECO:0000259" key="2">
    <source>
        <dbReference type="Pfam" id="PF02668"/>
    </source>
</evidence>
<dbReference type="OrthoDB" id="408743at2759"/>
<name>A0A7M5WVM9_9CNID</name>
<organism evidence="3 4">
    <name type="scientific">Clytia hemisphaerica</name>
    <dbReference type="NCBI Taxonomy" id="252671"/>
    <lineage>
        <taxon>Eukaryota</taxon>
        <taxon>Metazoa</taxon>
        <taxon>Cnidaria</taxon>
        <taxon>Hydrozoa</taxon>
        <taxon>Hydroidolina</taxon>
        <taxon>Leptothecata</taxon>
        <taxon>Obeliida</taxon>
        <taxon>Clytiidae</taxon>
        <taxon>Clytia</taxon>
    </lineage>
</organism>
<reference evidence="3" key="1">
    <citation type="submission" date="2021-01" db="UniProtKB">
        <authorList>
            <consortium name="EnsemblMetazoa"/>
        </authorList>
    </citation>
    <scope>IDENTIFICATION</scope>
</reference>
<dbReference type="PANTHER" id="PTHR10696">
    <property type="entry name" value="GAMMA-BUTYROBETAINE HYDROXYLASE-RELATED"/>
    <property type="match status" value="1"/>
</dbReference>
<dbReference type="AlphaFoldDB" id="A0A7M5WVM9"/>
<keyword evidence="4" id="KW-1185">Reference proteome</keyword>
<evidence type="ECO:0000313" key="3">
    <source>
        <dbReference type="EnsemblMetazoa" id="CLYHEMP013816.1"/>
    </source>
</evidence>
<dbReference type="EnsemblMetazoa" id="CLYHEMT013816.1">
    <property type="protein sequence ID" value="CLYHEMP013816.1"/>
    <property type="gene ID" value="CLYHEMG013816"/>
</dbReference>
<dbReference type="InterPro" id="IPR003819">
    <property type="entry name" value="TauD/TfdA-like"/>
</dbReference>